<dbReference type="EC" id="1.6.99.-" evidence="7"/>
<evidence type="ECO:0000256" key="4">
    <source>
        <dbReference type="ARBA" id="ARBA00023002"/>
    </source>
</evidence>
<dbReference type="PANTHER" id="PTHR43425">
    <property type="entry name" value="OXYGEN-INSENSITIVE NADPH NITROREDUCTASE"/>
    <property type="match status" value="1"/>
</dbReference>
<dbReference type="SUPFAM" id="SSF55469">
    <property type="entry name" value="FMN-dependent nitroreductase-like"/>
    <property type="match status" value="1"/>
</dbReference>
<reference evidence="7 8" key="1">
    <citation type="submission" date="2018-06" db="EMBL/GenBank/DDBJ databases">
        <authorList>
            <consortium name="Pathogen Informatics"/>
            <person name="Doyle S."/>
        </authorList>
    </citation>
    <scope>NUCLEOTIDE SEQUENCE [LARGE SCALE GENOMIC DNA]</scope>
    <source>
        <strain evidence="7 8">NCTC13093</strain>
    </source>
</reference>
<gene>
    <name evidence="7" type="primary">frp</name>
    <name evidence="7" type="ORF">NCTC13093_02340</name>
</gene>
<evidence type="ECO:0000256" key="1">
    <source>
        <dbReference type="ARBA" id="ARBA00008366"/>
    </source>
</evidence>
<evidence type="ECO:0000256" key="3">
    <source>
        <dbReference type="ARBA" id="ARBA00022643"/>
    </source>
</evidence>
<organism evidence="7 8">
    <name type="scientific">Anaerobiospirillum thomasii</name>
    <dbReference type="NCBI Taxonomy" id="179995"/>
    <lineage>
        <taxon>Bacteria</taxon>
        <taxon>Pseudomonadati</taxon>
        <taxon>Pseudomonadota</taxon>
        <taxon>Gammaproteobacteria</taxon>
        <taxon>Aeromonadales</taxon>
        <taxon>Succinivibrionaceae</taxon>
        <taxon>Anaerobiospirillum</taxon>
    </lineage>
</organism>
<evidence type="ECO:0000256" key="5">
    <source>
        <dbReference type="PIRNR" id="PIRNR005426"/>
    </source>
</evidence>
<keyword evidence="2 5" id="KW-0285">Flavoprotein</keyword>
<feature type="domain" description="Nitroreductase" evidence="6">
    <location>
        <begin position="104"/>
        <end position="150"/>
    </location>
</feature>
<keyword evidence="5" id="KW-0521">NADP</keyword>
<protein>
    <submittedName>
        <fullName evidence="7">NADPH-flavin oxidoreductase</fullName>
        <ecNumber evidence="7">1.6.99.-</ecNumber>
    </submittedName>
</protein>
<evidence type="ECO:0000256" key="2">
    <source>
        <dbReference type="ARBA" id="ARBA00022630"/>
    </source>
</evidence>
<dbReference type="InterPro" id="IPR016446">
    <property type="entry name" value="Flavin_OxRdtase_Frp"/>
</dbReference>
<dbReference type="PIRSF" id="PIRSF005426">
    <property type="entry name" value="Frp"/>
    <property type="match status" value="1"/>
</dbReference>
<dbReference type="Pfam" id="PF00881">
    <property type="entry name" value="Nitroreductase"/>
    <property type="match status" value="2"/>
</dbReference>
<dbReference type="GO" id="GO:0016491">
    <property type="term" value="F:oxidoreductase activity"/>
    <property type="evidence" value="ECO:0007669"/>
    <property type="project" value="UniProtKB-UniRule"/>
</dbReference>
<dbReference type="PANTHER" id="PTHR43425:SF2">
    <property type="entry name" value="OXYGEN-INSENSITIVE NADPH NITROREDUCTASE"/>
    <property type="match status" value="1"/>
</dbReference>
<keyword evidence="3 5" id="KW-0288">FMN</keyword>
<dbReference type="AlphaFoldDB" id="A0A2X0V8X1"/>
<accession>A0A2X0V8X1</accession>
<keyword evidence="4 5" id="KW-0560">Oxidoreductase</keyword>
<keyword evidence="8" id="KW-1185">Reference proteome</keyword>
<feature type="domain" description="Nitroreductase" evidence="6">
    <location>
        <begin position="8"/>
        <end position="66"/>
    </location>
</feature>
<evidence type="ECO:0000313" key="7">
    <source>
        <dbReference type="EMBL" id="SPT70914.1"/>
    </source>
</evidence>
<proteinExistence type="inferred from homology"/>
<comment type="similarity">
    <text evidence="1 5">Belongs to the flavin oxidoreductase frp family.</text>
</comment>
<evidence type="ECO:0000313" key="8">
    <source>
        <dbReference type="Proteomes" id="UP000250086"/>
    </source>
</evidence>
<dbReference type="EMBL" id="UAPV01000001">
    <property type="protein sequence ID" value="SPT70914.1"/>
    <property type="molecule type" value="Genomic_DNA"/>
</dbReference>
<dbReference type="RefSeq" id="WP_113744927.1">
    <property type="nucleotide sequence ID" value="NZ_UAPV01000001.1"/>
</dbReference>
<dbReference type="InterPro" id="IPR029479">
    <property type="entry name" value="Nitroreductase"/>
</dbReference>
<dbReference type="Proteomes" id="UP000250086">
    <property type="component" value="Unassembled WGS sequence"/>
</dbReference>
<dbReference type="InterPro" id="IPR000415">
    <property type="entry name" value="Nitroreductase-like"/>
</dbReference>
<evidence type="ECO:0000259" key="6">
    <source>
        <dbReference type="Pfam" id="PF00881"/>
    </source>
</evidence>
<name>A0A2X0V8X1_9GAMM</name>
<dbReference type="Gene3D" id="3.40.109.10">
    <property type="entry name" value="NADH Oxidase"/>
    <property type="match status" value="1"/>
</dbReference>
<sequence length="246" mass="27795">MNAVETILNHQSVRNFTGQSLTDEQVKTLSEVVARTSSSCFFQTVRVIRITDREKLERIAELSGDQEHIARCAEFWMFCIDLTLLMQQNELKAPFPFRFFYSGMNDTSLTCQNVLTAAESMGLGGTIIGGFKPGIVEISKMLNLPFGVAPCLGLILGVPDVNYLEQQKPRLPLDYLIFENTYKDVVTKEGIDEYNATLREYYENRKYNRRSIDWSSACSAMLGNTAAKTALNPLIEYFKGQGFSFD</sequence>